<name>M0A9Q0_9EURY</name>
<evidence type="ECO:0000313" key="2">
    <source>
        <dbReference type="EMBL" id="ELY94043.1"/>
    </source>
</evidence>
<feature type="region of interest" description="Disordered" evidence="1">
    <location>
        <begin position="81"/>
        <end position="120"/>
    </location>
</feature>
<reference evidence="2 3" key="1">
    <citation type="journal article" date="2014" name="PLoS Genet.">
        <title>Phylogenetically driven sequencing of extremely halophilic archaea reveals strategies for static and dynamic osmo-response.</title>
        <authorList>
            <person name="Becker E.A."/>
            <person name="Seitzer P.M."/>
            <person name="Tritt A."/>
            <person name="Larsen D."/>
            <person name="Krusor M."/>
            <person name="Yao A.I."/>
            <person name="Wu D."/>
            <person name="Madern D."/>
            <person name="Eisen J.A."/>
            <person name="Darling A.E."/>
            <person name="Facciotti M.T."/>
        </authorList>
    </citation>
    <scope>NUCLEOTIDE SEQUENCE [LARGE SCALE GENOMIC DNA]</scope>
    <source>
        <strain evidence="2 3">DSM 12281</strain>
    </source>
</reference>
<dbReference type="AlphaFoldDB" id="M0A9Q0"/>
<protein>
    <submittedName>
        <fullName evidence="2">Uncharacterized protein</fullName>
    </submittedName>
</protein>
<proteinExistence type="predicted"/>
<evidence type="ECO:0000256" key="1">
    <source>
        <dbReference type="SAM" id="MobiDB-lite"/>
    </source>
</evidence>
<keyword evidence="3" id="KW-1185">Reference proteome</keyword>
<feature type="compositionally biased region" description="Pro residues" evidence="1">
    <location>
        <begin position="104"/>
        <end position="113"/>
    </location>
</feature>
<dbReference type="RefSeq" id="WP_006825110.1">
    <property type="nucleotide sequence ID" value="NZ_AOIL01000018.1"/>
</dbReference>
<gene>
    <name evidence="2" type="ORF">C484_06454</name>
</gene>
<evidence type="ECO:0000313" key="3">
    <source>
        <dbReference type="Proteomes" id="UP000011648"/>
    </source>
</evidence>
<comment type="caution">
    <text evidence="2">The sequence shown here is derived from an EMBL/GenBank/DDBJ whole genome shotgun (WGS) entry which is preliminary data.</text>
</comment>
<sequence>MDESPFRPESVDDPRITGQFCRRVSGPTGDCYLLGVVHDHPASINRVMRVADAVDPAVLALELPPAALPLYRVYARDGDSSASATRTVPATDTDPDRSSDTAQSPPPTHPTHTPPAHGGEMSAAISATDAELVGIDAPNWSFLRRLVTRLVADRVSAGTARRLLSSLGGATRDALRCRIAATLTHATSMTITRGDPIEYDCDFDDPPETQAAHERAHVASVQALLGSVQTDDSALAYRDETRERCMIDRLAEIRAENDGTVLAIVGIDHLETLATALSADEMATTETSYHTDSSTPSP</sequence>
<dbReference type="OrthoDB" id="204416at2157"/>
<accession>M0A9Q0</accession>
<dbReference type="Proteomes" id="UP000011648">
    <property type="component" value="Unassembled WGS sequence"/>
</dbReference>
<organism evidence="2 3">
    <name type="scientific">Natrialba taiwanensis DSM 12281</name>
    <dbReference type="NCBI Taxonomy" id="1230458"/>
    <lineage>
        <taxon>Archaea</taxon>
        <taxon>Methanobacteriati</taxon>
        <taxon>Methanobacteriota</taxon>
        <taxon>Stenosarchaea group</taxon>
        <taxon>Halobacteria</taxon>
        <taxon>Halobacteriales</taxon>
        <taxon>Natrialbaceae</taxon>
        <taxon>Natrialba</taxon>
    </lineage>
</organism>
<dbReference type="PATRIC" id="fig|1230458.4.peg.1304"/>
<dbReference type="EMBL" id="AOIL01000018">
    <property type="protein sequence ID" value="ELY94043.1"/>
    <property type="molecule type" value="Genomic_DNA"/>
</dbReference>
<feature type="compositionally biased region" description="Polar residues" evidence="1">
    <location>
        <begin position="81"/>
        <end position="90"/>
    </location>
</feature>